<keyword evidence="12" id="KW-0175">Coiled coil</keyword>
<comment type="catalytic activity">
    <reaction evidence="1">
        <text>ATP + protein L-histidine = ADP + protein N-phospho-L-histidine.</text>
        <dbReference type="EC" id="2.7.13.3"/>
    </reaction>
</comment>
<accession>A0A368XP47</accession>
<dbReference type="SMART" id="SM00388">
    <property type="entry name" value="HisKA"/>
    <property type="match status" value="1"/>
</dbReference>
<dbReference type="SMART" id="SM00304">
    <property type="entry name" value="HAMP"/>
    <property type="match status" value="1"/>
</dbReference>
<dbReference type="AlphaFoldDB" id="A0A368XP47"/>
<dbReference type="Pfam" id="PF18698">
    <property type="entry name" value="HisK_sensor"/>
    <property type="match status" value="1"/>
</dbReference>
<dbReference type="InterPro" id="IPR003594">
    <property type="entry name" value="HATPase_dom"/>
</dbReference>
<keyword evidence="6" id="KW-0808">Transferase</keyword>
<keyword evidence="10" id="KW-0902">Two-component regulatory system</keyword>
<comment type="caution">
    <text evidence="16">The sequence shown here is derived from an EMBL/GenBank/DDBJ whole genome shotgun (WGS) entry which is preliminary data.</text>
</comment>
<evidence type="ECO:0000256" key="10">
    <source>
        <dbReference type="ARBA" id="ARBA00023012"/>
    </source>
</evidence>
<dbReference type="GO" id="GO:0005886">
    <property type="term" value="C:plasma membrane"/>
    <property type="evidence" value="ECO:0007669"/>
    <property type="project" value="UniProtKB-SubCell"/>
</dbReference>
<dbReference type="RefSeq" id="WP_114352849.1">
    <property type="nucleotide sequence ID" value="NZ_QPJJ01000007.1"/>
</dbReference>
<dbReference type="CDD" id="cd06225">
    <property type="entry name" value="HAMP"/>
    <property type="match status" value="1"/>
</dbReference>
<dbReference type="Gene3D" id="6.10.340.10">
    <property type="match status" value="1"/>
</dbReference>
<dbReference type="SUPFAM" id="SSF55874">
    <property type="entry name" value="ATPase domain of HSP90 chaperone/DNA topoisomerase II/histidine kinase"/>
    <property type="match status" value="1"/>
</dbReference>
<evidence type="ECO:0000256" key="2">
    <source>
        <dbReference type="ARBA" id="ARBA00004651"/>
    </source>
</evidence>
<keyword evidence="9" id="KW-0067">ATP-binding</keyword>
<evidence type="ECO:0000256" key="11">
    <source>
        <dbReference type="ARBA" id="ARBA00023136"/>
    </source>
</evidence>
<dbReference type="PROSITE" id="PS50109">
    <property type="entry name" value="HIS_KIN"/>
    <property type="match status" value="1"/>
</dbReference>
<organism evidence="16 17">
    <name type="scientific">Saliterribacillus persicus</name>
    <dbReference type="NCBI Taxonomy" id="930114"/>
    <lineage>
        <taxon>Bacteria</taxon>
        <taxon>Bacillati</taxon>
        <taxon>Bacillota</taxon>
        <taxon>Bacilli</taxon>
        <taxon>Bacillales</taxon>
        <taxon>Bacillaceae</taxon>
        <taxon>Saliterribacillus</taxon>
    </lineage>
</organism>
<evidence type="ECO:0000256" key="8">
    <source>
        <dbReference type="ARBA" id="ARBA00022777"/>
    </source>
</evidence>
<dbReference type="FunFam" id="3.30.565.10:FF:000023">
    <property type="entry name" value="PAS domain-containing sensor histidine kinase"/>
    <property type="match status" value="1"/>
</dbReference>
<feature type="domain" description="Histidine kinase" evidence="14">
    <location>
        <begin position="246"/>
        <end position="463"/>
    </location>
</feature>
<dbReference type="SMART" id="SM00387">
    <property type="entry name" value="HATPase_c"/>
    <property type="match status" value="1"/>
</dbReference>
<dbReference type="PRINTS" id="PR00344">
    <property type="entry name" value="BCTRLSENSOR"/>
</dbReference>
<dbReference type="InterPro" id="IPR003661">
    <property type="entry name" value="HisK_dim/P_dom"/>
</dbReference>
<feature type="transmembrane region" description="Helical" evidence="13">
    <location>
        <begin position="12"/>
        <end position="34"/>
    </location>
</feature>
<evidence type="ECO:0000259" key="15">
    <source>
        <dbReference type="PROSITE" id="PS50885"/>
    </source>
</evidence>
<dbReference type="PROSITE" id="PS50885">
    <property type="entry name" value="HAMP"/>
    <property type="match status" value="1"/>
</dbReference>
<evidence type="ECO:0000256" key="13">
    <source>
        <dbReference type="SAM" id="Phobius"/>
    </source>
</evidence>
<evidence type="ECO:0000256" key="5">
    <source>
        <dbReference type="ARBA" id="ARBA00022553"/>
    </source>
</evidence>
<reference evidence="16 17" key="1">
    <citation type="submission" date="2018-07" db="EMBL/GenBank/DDBJ databases">
        <title>Genomic Encyclopedia of Type Strains, Phase IV (KMG-IV): sequencing the most valuable type-strain genomes for metagenomic binning, comparative biology and taxonomic classification.</title>
        <authorList>
            <person name="Goeker M."/>
        </authorList>
    </citation>
    <scope>NUCLEOTIDE SEQUENCE [LARGE SCALE GENOMIC DNA]</scope>
    <source>
        <strain evidence="16 17">DSM 27696</strain>
    </source>
</reference>
<dbReference type="GO" id="GO:0016036">
    <property type="term" value="P:cellular response to phosphate starvation"/>
    <property type="evidence" value="ECO:0007669"/>
    <property type="project" value="TreeGrafter"/>
</dbReference>
<sequence length="466" mass="52791">MKINSIVFKLGATILFLQLIVLIPLGYIILQLILNYSYNETEAQLQLLAQKYAEQIDTLDNRENLLLLEHVNEMTDTRAIIFDQNGQSVMETAGTNQDLIDTLSQQSDTLLEPGHTFVEEYTIEENSYIIVGQPILNGGTSIGSVYLFSSLDQLSSSVKYIITLILLASLGAVLLAIGFTFFLTKRLATPLIEMEKVTKRLAAKKDFNTQINYTADDEIGSLARGINHLSETLLRYQENRSQFFANITHELKTPLTYIKGYAQAIRKKLYQDEKEKETYLEIIENETNQLNNLLDDLTDLSKIEEGKIDLEMKDIDIKLLTEKIINKIQFKAEQKGLSIALKANGSTALLYADENRMEQILTNLIENAIRYTEKGKITVCLKNHLSGLEIFVEDTGIGIKEEDIPFLFERFYRVDKSRSRKSGGTGLGLSIVKELVDMHDGTIEIISTLNEGTQIKLYFPNQMEEN</sequence>
<feature type="coiled-coil region" evidence="12">
    <location>
        <begin position="276"/>
        <end position="303"/>
    </location>
</feature>
<dbReference type="GO" id="GO:0005524">
    <property type="term" value="F:ATP binding"/>
    <property type="evidence" value="ECO:0007669"/>
    <property type="project" value="UniProtKB-KW"/>
</dbReference>
<evidence type="ECO:0000256" key="3">
    <source>
        <dbReference type="ARBA" id="ARBA00012438"/>
    </source>
</evidence>
<dbReference type="OrthoDB" id="9813151at2"/>
<keyword evidence="8 16" id="KW-0418">Kinase</keyword>
<dbReference type="InterPro" id="IPR004358">
    <property type="entry name" value="Sig_transdc_His_kin-like_C"/>
</dbReference>
<dbReference type="InterPro" id="IPR050351">
    <property type="entry name" value="BphY/WalK/GraS-like"/>
</dbReference>
<feature type="domain" description="HAMP" evidence="15">
    <location>
        <begin position="185"/>
        <end position="238"/>
    </location>
</feature>
<evidence type="ECO:0000313" key="17">
    <source>
        <dbReference type="Proteomes" id="UP000252585"/>
    </source>
</evidence>
<comment type="subcellular location">
    <subcellularLocation>
        <location evidence="2">Cell membrane</location>
        <topology evidence="2">Multi-pass membrane protein</topology>
    </subcellularLocation>
</comment>
<dbReference type="EC" id="2.7.13.3" evidence="3"/>
<dbReference type="InterPro" id="IPR036097">
    <property type="entry name" value="HisK_dim/P_sf"/>
</dbReference>
<dbReference type="InterPro" id="IPR041328">
    <property type="entry name" value="HisK_sensor"/>
</dbReference>
<dbReference type="Pfam" id="PF00512">
    <property type="entry name" value="HisKA"/>
    <property type="match status" value="1"/>
</dbReference>
<dbReference type="Proteomes" id="UP000252585">
    <property type="component" value="Unassembled WGS sequence"/>
</dbReference>
<evidence type="ECO:0000256" key="6">
    <source>
        <dbReference type="ARBA" id="ARBA00022679"/>
    </source>
</evidence>
<dbReference type="InterPro" id="IPR003660">
    <property type="entry name" value="HAMP_dom"/>
</dbReference>
<evidence type="ECO:0000256" key="12">
    <source>
        <dbReference type="SAM" id="Coils"/>
    </source>
</evidence>
<dbReference type="FunFam" id="1.10.287.130:FF:000008">
    <property type="entry name" value="Two-component sensor histidine kinase"/>
    <property type="match status" value="1"/>
</dbReference>
<keyword evidence="7" id="KW-0547">Nucleotide-binding</keyword>
<protein>
    <recommendedName>
        <fullName evidence="3">histidine kinase</fullName>
        <ecNumber evidence="3">2.7.13.3</ecNumber>
    </recommendedName>
</protein>
<keyword evidence="4" id="KW-1003">Cell membrane</keyword>
<dbReference type="Pfam" id="PF02518">
    <property type="entry name" value="HATPase_c"/>
    <property type="match status" value="1"/>
</dbReference>
<keyword evidence="11 13" id="KW-0472">Membrane</keyword>
<gene>
    <name evidence="16" type="ORF">DFR57_10713</name>
</gene>
<evidence type="ECO:0000256" key="9">
    <source>
        <dbReference type="ARBA" id="ARBA00022840"/>
    </source>
</evidence>
<feature type="transmembrane region" description="Helical" evidence="13">
    <location>
        <begin position="160"/>
        <end position="184"/>
    </location>
</feature>
<dbReference type="Pfam" id="PF00672">
    <property type="entry name" value="HAMP"/>
    <property type="match status" value="1"/>
</dbReference>
<dbReference type="CDD" id="cd00082">
    <property type="entry name" value="HisKA"/>
    <property type="match status" value="1"/>
</dbReference>
<evidence type="ECO:0000313" key="16">
    <source>
        <dbReference type="EMBL" id="RCW69625.1"/>
    </source>
</evidence>
<dbReference type="InterPro" id="IPR005467">
    <property type="entry name" value="His_kinase_dom"/>
</dbReference>
<dbReference type="InterPro" id="IPR036890">
    <property type="entry name" value="HATPase_C_sf"/>
</dbReference>
<dbReference type="Gene3D" id="3.30.565.10">
    <property type="entry name" value="Histidine kinase-like ATPase, C-terminal domain"/>
    <property type="match status" value="1"/>
</dbReference>
<dbReference type="EMBL" id="QPJJ01000007">
    <property type="protein sequence ID" value="RCW69625.1"/>
    <property type="molecule type" value="Genomic_DNA"/>
</dbReference>
<evidence type="ECO:0000259" key="14">
    <source>
        <dbReference type="PROSITE" id="PS50109"/>
    </source>
</evidence>
<dbReference type="GO" id="GO:0004721">
    <property type="term" value="F:phosphoprotein phosphatase activity"/>
    <property type="evidence" value="ECO:0007669"/>
    <property type="project" value="TreeGrafter"/>
</dbReference>
<keyword evidence="17" id="KW-1185">Reference proteome</keyword>
<evidence type="ECO:0000256" key="1">
    <source>
        <dbReference type="ARBA" id="ARBA00000085"/>
    </source>
</evidence>
<name>A0A368XP47_9BACI</name>
<keyword evidence="13" id="KW-0812">Transmembrane</keyword>
<dbReference type="SUPFAM" id="SSF47384">
    <property type="entry name" value="Homodimeric domain of signal transducing histidine kinase"/>
    <property type="match status" value="1"/>
</dbReference>
<dbReference type="PANTHER" id="PTHR45453:SF1">
    <property type="entry name" value="PHOSPHATE REGULON SENSOR PROTEIN PHOR"/>
    <property type="match status" value="1"/>
</dbReference>
<keyword evidence="5" id="KW-0597">Phosphoprotein</keyword>
<dbReference type="SUPFAM" id="SSF158472">
    <property type="entry name" value="HAMP domain-like"/>
    <property type="match status" value="1"/>
</dbReference>
<evidence type="ECO:0000256" key="4">
    <source>
        <dbReference type="ARBA" id="ARBA00022475"/>
    </source>
</evidence>
<evidence type="ECO:0000256" key="7">
    <source>
        <dbReference type="ARBA" id="ARBA00022741"/>
    </source>
</evidence>
<proteinExistence type="predicted"/>
<dbReference type="GO" id="GO:0000155">
    <property type="term" value="F:phosphorelay sensor kinase activity"/>
    <property type="evidence" value="ECO:0007669"/>
    <property type="project" value="InterPro"/>
</dbReference>
<dbReference type="Gene3D" id="1.10.287.130">
    <property type="match status" value="1"/>
</dbReference>
<keyword evidence="13" id="KW-1133">Transmembrane helix</keyword>
<dbReference type="PANTHER" id="PTHR45453">
    <property type="entry name" value="PHOSPHATE REGULON SENSOR PROTEIN PHOR"/>
    <property type="match status" value="1"/>
</dbReference>